<comment type="caution">
    <text evidence="1">The sequence shown here is derived from an EMBL/GenBank/DDBJ whole genome shotgun (WGS) entry which is preliminary data.</text>
</comment>
<protein>
    <submittedName>
        <fullName evidence="1">Uncharacterized protein</fullName>
    </submittedName>
</protein>
<dbReference type="PANTHER" id="PTHR10492">
    <property type="match status" value="1"/>
</dbReference>
<dbReference type="AlphaFoldDB" id="A0AAD8HFN4"/>
<evidence type="ECO:0000313" key="2">
    <source>
        <dbReference type="Proteomes" id="UP001237642"/>
    </source>
</evidence>
<sequence>MKLTNITANEQLKLNDKQLEFYTLAEIHRLLRSIGKSLKDFTQMPQPPKNYLDCVKLNQLVHNMRINKGTNEVKVQRMKDFAGWVLNIGDGNIERAVDGNVEDDITIPPEFCNIGNENCIDDMIDSTFPDFIQNYKNPNYLSERAILTPTNSTVS</sequence>
<proteinExistence type="predicted"/>
<evidence type="ECO:0000313" key="1">
    <source>
        <dbReference type="EMBL" id="KAK1365320.1"/>
    </source>
</evidence>
<dbReference type="Proteomes" id="UP001237642">
    <property type="component" value="Unassembled WGS sequence"/>
</dbReference>
<organism evidence="1 2">
    <name type="scientific">Heracleum sosnowskyi</name>
    <dbReference type="NCBI Taxonomy" id="360622"/>
    <lineage>
        <taxon>Eukaryota</taxon>
        <taxon>Viridiplantae</taxon>
        <taxon>Streptophyta</taxon>
        <taxon>Embryophyta</taxon>
        <taxon>Tracheophyta</taxon>
        <taxon>Spermatophyta</taxon>
        <taxon>Magnoliopsida</taxon>
        <taxon>eudicotyledons</taxon>
        <taxon>Gunneridae</taxon>
        <taxon>Pentapetalae</taxon>
        <taxon>asterids</taxon>
        <taxon>campanulids</taxon>
        <taxon>Apiales</taxon>
        <taxon>Apiaceae</taxon>
        <taxon>Apioideae</taxon>
        <taxon>apioid superclade</taxon>
        <taxon>Tordylieae</taxon>
        <taxon>Tordyliinae</taxon>
        <taxon>Heracleum</taxon>
    </lineage>
</organism>
<dbReference type="EMBL" id="JAUIZM010000009">
    <property type="protein sequence ID" value="KAK1365320.1"/>
    <property type="molecule type" value="Genomic_DNA"/>
</dbReference>
<reference evidence="1" key="1">
    <citation type="submission" date="2023-02" db="EMBL/GenBank/DDBJ databases">
        <title>Genome of toxic invasive species Heracleum sosnowskyi carries increased number of genes despite the absence of recent whole-genome duplications.</title>
        <authorList>
            <person name="Schelkunov M."/>
            <person name="Shtratnikova V."/>
            <person name="Makarenko M."/>
            <person name="Klepikova A."/>
            <person name="Omelchenko D."/>
            <person name="Novikova G."/>
            <person name="Obukhova E."/>
            <person name="Bogdanov V."/>
            <person name="Penin A."/>
            <person name="Logacheva M."/>
        </authorList>
    </citation>
    <scope>NUCLEOTIDE SEQUENCE</scope>
    <source>
        <strain evidence="1">Hsosn_3</strain>
        <tissue evidence="1">Leaf</tissue>
    </source>
</reference>
<dbReference type="PANTHER" id="PTHR10492:SF90">
    <property type="entry name" value="ATP-DEPENDENT DNA HELICASE"/>
    <property type="match status" value="1"/>
</dbReference>
<name>A0AAD8HFN4_9APIA</name>
<keyword evidence="2" id="KW-1185">Reference proteome</keyword>
<accession>A0AAD8HFN4</accession>
<reference evidence="1" key="2">
    <citation type="submission" date="2023-05" db="EMBL/GenBank/DDBJ databases">
        <authorList>
            <person name="Schelkunov M.I."/>
        </authorList>
    </citation>
    <scope>NUCLEOTIDE SEQUENCE</scope>
    <source>
        <strain evidence="1">Hsosn_3</strain>
        <tissue evidence="1">Leaf</tissue>
    </source>
</reference>
<gene>
    <name evidence="1" type="ORF">POM88_040881</name>
</gene>